<dbReference type="Pfam" id="PF01494">
    <property type="entry name" value="FAD_binding_3"/>
    <property type="match status" value="1"/>
</dbReference>
<evidence type="ECO:0000313" key="8">
    <source>
        <dbReference type="Proteomes" id="UP001203297"/>
    </source>
</evidence>
<evidence type="ECO:0000256" key="3">
    <source>
        <dbReference type="ARBA" id="ARBA00023002"/>
    </source>
</evidence>
<keyword evidence="2" id="KW-0274">FAD</keyword>
<reference evidence="7" key="1">
    <citation type="journal article" date="2022" name="New Phytol.">
        <title>Evolutionary transition to the ectomycorrhizal habit in the genomes of a hyperdiverse lineage of mushroom-forming fungi.</title>
        <authorList>
            <person name="Looney B."/>
            <person name="Miyauchi S."/>
            <person name="Morin E."/>
            <person name="Drula E."/>
            <person name="Courty P.E."/>
            <person name="Kohler A."/>
            <person name="Kuo A."/>
            <person name="LaButti K."/>
            <person name="Pangilinan J."/>
            <person name="Lipzen A."/>
            <person name="Riley R."/>
            <person name="Andreopoulos W."/>
            <person name="He G."/>
            <person name="Johnson J."/>
            <person name="Nolan M."/>
            <person name="Tritt A."/>
            <person name="Barry K.W."/>
            <person name="Grigoriev I.V."/>
            <person name="Nagy L.G."/>
            <person name="Hibbett D."/>
            <person name="Henrissat B."/>
            <person name="Matheny P.B."/>
            <person name="Labbe J."/>
            <person name="Martin F.M."/>
        </authorList>
    </citation>
    <scope>NUCLEOTIDE SEQUENCE</scope>
    <source>
        <strain evidence="7">BPL690</strain>
    </source>
</reference>
<feature type="region of interest" description="Disordered" evidence="5">
    <location>
        <begin position="90"/>
        <end position="120"/>
    </location>
</feature>
<organism evidence="7 8">
    <name type="scientific">Multifurca ochricompacta</name>
    <dbReference type="NCBI Taxonomy" id="376703"/>
    <lineage>
        <taxon>Eukaryota</taxon>
        <taxon>Fungi</taxon>
        <taxon>Dikarya</taxon>
        <taxon>Basidiomycota</taxon>
        <taxon>Agaricomycotina</taxon>
        <taxon>Agaricomycetes</taxon>
        <taxon>Russulales</taxon>
        <taxon>Russulaceae</taxon>
        <taxon>Multifurca</taxon>
    </lineage>
</organism>
<comment type="caution">
    <text evidence="7">The sequence shown here is derived from an EMBL/GenBank/DDBJ whole genome shotgun (WGS) entry which is preliminary data.</text>
</comment>
<evidence type="ECO:0000256" key="1">
    <source>
        <dbReference type="ARBA" id="ARBA00022630"/>
    </source>
</evidence>
<keyword evidence="4" id="KW-0503">Monooxygenase</keyword>
<keyword evidence="8" id="KW-1185">Reference proteome</keyword>
<accession>A0AAD4M3W8</accession>
<dbReference type="AlphaFoldDB" id="A0AAD4M3W8"/>
<evidence type="ECO:0000256" key="2">
    <source>
        <dbReference type="ARBA" id="ARBA00022827"/>
    </source>
</evidence>
<dbReference type="PRINTS" id="PR00420">
    <property type="entry name" value="RNGMNOXGNASE"/>
</dbReference>
<evidence type="ECO:0000313" key="7">
    <source>
        <dbReference type="EMBL" id="KAI0298696.1"/>
    </source>
</evidence>
<gene>
    <name evidence="7" type="ORF">B0F90DRAFT_1731835</name>
</gene>
<dbReference type="SUPFAM" id="SSF51905">
    <property type="entry name" value="FAD/NAD(P)-binding domain"/>
    <property type="match status" value="1"/>
</dbReference>
<feature type="domain" description="FAD-binding" evidence="6">
    <location>
        <begin position="9"/>
        <end position="374"/>
    </location>
</feature>
<proteinExistence type="predicted"/>
<dbReference type="GO" id="GO:0004497">
    <property type="term" value="F:monooxygenase activity"/>
    <property type="evidence" value="ECO:0007669"/>
    <property type="project" value="UniProtKB-KW"/>
</dbReference>
<name>A0AAD4M3W8_9AGAM</name>
<keyword evidence="3" id="KW-0560">Oxidoreductase</keyword>
<evidence type="ECO:0000259" key="6">
    <source>
        <dbReference type="Pfam" id="PF01494"/>
    </source>
</evidence>
<keyword evidence="1" id="KW-0285">Flavoprotein</keyword>
<feature type="compositionally biased region" description="Low complexity" evidence="5">
    <location>
        <begin position="103"/>
        <end position="112"/>
    </location>
</feature>
<evidence type="ECO:0000256" key="4">
    <source>
        <dbReference type="ARBA" id="ARBA00023033"/>
    </source>
</evidence>
<dbReference type="EMBL" id="WTXG01000027">
    <property type="protein sequence ID" value="KAI0298696.1"/>
    <property type="molecule type" value="Genomic_DNA"/>
</dbReference>
<dbReference type="Gene3D" id="3.50.50.60">
    <property type="entry name" value="FAD/NAD(P)-binding domain"/>
    <property type="match status" value="1"/>
</dbReference>
<dbReference type="Proteomes" id="UP001203297">
    <property type="component" value="Unassembled WGS sequence"/>
</dbReference>
<evidence type="ECO:0000256" key="5">
    <source>
        <dbReference type="SAM" id="MobiDB-lite"/>
    </source>
</evidence>
<protein>
    <recommendedName>
        <fullName evidence="6">FAD-binding domain-containing protein</fullName>
    </recommendedName>
</protein>
<dbReference type="InterPro" id="IPR002938">
    <property type="entry name" value="FAD-bd"/>
</dbReference>
<dbReference type="PANTHER" id="PTHR46972:SF1">
    <property type="entry name" value="FAD DEPENDENT OXIDOREDUCTASE DOMAIN-CONTAINING PROTEIN"/>
    <property type="match status" value="1"/>
</dbReference>
<dbReference type="GO" id="GO:0071949">
    <property type="term" value="F:FAD binding"/>
    <property type="evidence" value="ECO:0007669"/>
    <property type="project" value="InterPro"/>
</dbReference>
<sequence>MTSTSPFSIAVIGAGLGGLILARVLQLHGVQVTVFEREFTSSSRGQGGSLDMHTESGQYALETAQLTAQFRKIARPEGEDLKIVDKHGTVFFEDTPPPPAAEDPPSQGQQGPPRGGRPEVDRGQLRQLLLDSLHPDTVQWGHNLESVQFSEDNTKVALIFDNTSSHASSKFKFDLVVGADGAWSRVRPLLSSAQPTYTEVTFVETQLALSDQTLETATLVRHGTLFALGDNRAIIAQRNSGDIVRVYAALRVPLGALDAAAAQQDTHELRTVVLQHFDGWAPQLRALVDAPSATGFIVRPLWVLPSGHRWDTAPGGRVTLLGDAAHLMVPFAGSGANLAMADGADLGVALVKAKTAAELAERVGEYEAAMQERAKGEWEMSMQNMDVFLGDRAPAAAVEIMKGLLAGGDPSGTSR</sequence>
<dbReference type="PANTHER" id="PTHR46972">
    <property type="entry name" value="MONOOXYGENASE ASQM-RELATED"/>
    <property type="match status" value="1"/>
</dbReference>
<dbReference type="InterPro" id="IPR036188">
    <property type="entry name" value="FAD/NAD-bd_sf"/>
</dbReference>